<dbReference type="GO" id="GO:0003677">
    <property type="term" value="F:DNA binding"/>
    <property type="evidence" value="ECO:0007669"/>
    <property type="project" value="UniProtKB-KW"/>
</dbReference>
<evidence type="ECO:0000313" key="2">
    <source>
        <dbReference type="Proteomes" id="UP000813463"/>
    </source>
</evidence>
<feature type="compositionally biased region" description="Basic residues" evidence="1">
    <location>
        <begin position="386"/>
        <end position="395"/>
    </location>
</feature>
<reference evidence="3" key="2">
    <citation type="submission" date="2025-08" db="UniProtKB">
        <authorList>
            <consortium name="RefSeq"/>
        </authorList>
    </citation>
    <scope>IDENTIFICATION</scope>
    <source>
        <tissue evidence="3">Leaf</tissue>
    </source>
</reference>
<feature type="region of interest" description="Disordered" evidence="1">
    <location>
        <begin position="336"/>
        <end position="359"/>
    </location>
</feature>
<gene>
    <name evidence="3" type="primary">LOC110806041</name>
</gene>
<proteinExistence type="predicted"/>
<evidence type="ECO:0000256" key="1">
    <source>
        <dbReference type="SAM" id="MobiDB-lite"/>
    </source>
</evidence>
<dbReference type="GeneID" id="110806041"/>
<feature type="region of interest" description="Disordered" evidence="1">
    <location>
        <begin position="1"/>
        <end position="27"/>
    </location>
</feature>
<feature type="compositionally biased region" description="Basic and acidic residues" evidence="1">
    <location>
        <begin position="273"/>
        <end position="284"/>
    </location>
</feature>
<dbReference type="RefSeq" id="XP_056692812.1">
    <property type="nucleotide sequence ID" value="XM_056836834.1"/>
</dbReference>
<feature type="region of interest" description="Disordered" evidence="1">
    <location>
        <begin position="200"/>
        <end position="220"/>
    </location>
</feature>
<feature type="compositionally biased region" description="Polar residues" evidence="1">
    <location>
        <begin position="340"/>
        <end position="359"/>
    </location>
</feature>
<feature type="region of interest" description="Disordered" evidence="1">
    <location>
        <begin position="383"/>
        <end position="425"/>
    </location>
</feature>
<dbReference type="Proteomes" id="UP000813463">
    <property type="component" value="Chromosome 2"/>
</dbReference>
<feature type="region of interest" description="Disordered" evidence="1">
    <location>
        <begin position="248"/>
        <end position="322"/>
    </location>
</feature>
<accession>A0ABM3RB23</accession>
<keyword evidence="2" id="KW-1185">Reference proteome</keyword>
<dbReference type="InterPro" id="IPR038859">
    <property type="entry name" value="RHL1"/>
</dbReference>
<evidence type="ECO:0000313" key="3">
    <source>
        <dbReference type="RefSeq" id="XP_056692812.1"/>
    </source>
</evidence>
<organism evidence="2 3">
    <name type="scientific">Spinacia oleracea</name>
    <name type="common">Spinach</name>
    <dbReference type="NCBI Taxonomy" id="3562"/>
    <lineage>
        <taxon>Eukaryota</taxon>
        <taxon>Viridiplantae</taxon>
        <taxon>Streptophyta</taxon>
        <taxon>Embryophyta</taxon>
        <taxon>Tracheophyta</taxon>
        <taxon>Spermatophyta</taxon>
        <taxon>Magnoliopsida</taxon>
        <taxon>eudicotyledons</taxon>
        <taxon>Gunneridae</taxon>
        <taxon>Pentapetalae</taxon>
        <taxon>Caryophyllales</taxon>
        <taxon>Chenopodiaceae</taxon>
        <taxon>Chenopodioideae</taxon>
        <taxon>Anserineae</taxon>
        <taxon>Spinacia</taxon>
    </lineage>
</organism>
<protein>
    <submittedName>
        <fullName evidence="3">DNA-binding protein RHL1</fullName>
    </submittedName>
</protein>
<dbReference type="PANTHER" id="PTHR35698">
    <property type="entry name" value="DNA-BINDING PROTEIN RHL1"/>
    <property type="match status" value="1"/>
</dbReference>
<reference evidence="2" key="1">
    <citation type="journal article" date="2021" name="Nat. Commun.">
        <title>Genomic analyses provide insights into spinach domestication and the genetic basis of agronomic traits.</title>
        <authorList>
            <person name="Cai X."/>
            <person name="Sun X."/>
            <person name="Xu C."/>
            <person name="Sun H."/>
            <person name="Wang X."/>
            <person name="Ge C."/>
            <person name="Zhang Z."/>
            <person name="Wang Q."/>
            <person name="Fei Z."/>
            <person name="Jiao C."/>
            <person name="Wang Q."/>
        </authorList>
    </citation>
    <scope>NUCLEOTIDE SEQUENCE [LARGE SCALE GENOMIC DNA]</scope>
    <source>
        <strain evidence="2">cv. Varoflay</strain>
    </source>
</reference>
<name>A0ABM3RB23_SPIOL</name>
<sequence>MARERKKKKADNQQEEEANPEAQERKRLKNLAYTNNIVSQTPAKGFTPLHPSKTVIKHHGKDILKKSQRKNRYLFSFSGLLAPISGGKIGELTDLGSKNPILYLEFPQGRMKLFGTIVYPKNRYLTLQFSRGGKNVMCEDCFDTMIVFSDAFWVGKKEENPDEARLDFPEELYEGKHPEVDFEGGAGSTPTRRKDFMKVVTKSTEEESLPGSPIDETEVISPERCQNLIDLENSTPVRQSGRTAGKRFNFAEVSSGEDPAESASDVSGELNEDTAKSSKSRSVDQDLGNPESPKAKHASEDTAQPPRRPVSKSGTKESCRTSLVQSTISTLFKKVEEKNTSGSSKKIASCKVSSEEMQLNSSKLNIKKVKAAEQKKVETVTQVKKSGAKSVRKKQKAELSEVEDDIEESSNASEEMNASDDDWLG</sequence>
<keyword evidence="3" id="KW-0238">DNA-binding</keyword>
<dbReference type="PANTHER" id="PTHR35698:SF2">
    <property type="entry name" value="DNA-BINDING PROTEIN RHL1"/>
    <property type="match status" value="1"/>
</dbReference>